<dbReference type="InterPro" id="IPR050682">
    <property type="entry name" value="ModA/WtpA"/>
</dbReference>
<dbReference type="SUPFAM" id="SSF53850">
    <property type="entry name" value="Periplasmic binding protein-like II"/>
    <property type="match status" value="1"/>
</dbReference>
<dbReference type="GeneID" id="57270110"/>
<dbReference type="PANTHER" id="PTHR30632">
    <property type="entry name" value="MOLYBDATE-BINDING PERIPLASMIC PROTEIN"/>
    <property type="match status" value="1"/>
</dbReference>
<dbReference type="Gene3D" id="3.40.190.10">
    <property type="entry name" value="Periplasmic binding protein-like II"/>
    <property type="match status" value="2"/>
</dbReference>
<dbReference type="HOGENOM" id="CLU_083611_0_0_6"/>
<organism evidence="1 2">
    <name type="scientific">Pantoea ananatis (strain AJ13355)</name>
    <dbReference type="NCBI Taxonomy" id="932677"/>
    <lineage>
        <taxon>Bacteria</taxon>
        <taxon>Pseudomonadati</taxon>
        <taxon>Pseudomonadota</taxon>
        <taxon>Gammaproteobacteria</taxon>
        <taxon>Enterobacterales</taxon>
        <taxon>Erwiniaceae</taxon>
        <taxon>Pantoea</taxon>
    </lineage>
</organism>
<dbReference type="PANTHER" id="PTHR30632:SF0">
    <property type="entry name" value="SULFATE-BINDING PROTEIN"/>
    <property type="match status" value="1"/>
</dbReference>
<dbReference type="PATRIC" id="fig|932677.3.peg.3908"/>
<dbReference type="AlphaFoldDB" id="A0A0H3L2C4"/>
<dbReference type="EMBL" id="AP012032">
    <property type="protein sequence ID" value="BAK13471.1"/>
    <property type="molecule type" value="Genomic_DNA"/>
</dbReference>
<dbReference type="OrthoDB" id="516817at2"/>
<evidence type="ECO:0000313" key="2">
    <source>
        <dbReference type="Proteomes" id="UP000006690"/>
    </source>
</evidence>
<dbReference type="GO" id="GO:0030973">
    <property type="term" value="F:molybdate ion binding"/>
    <property type="evidence" value="ECO:0007669"/>
    <property type="project" value="TreeGrafter"/>
</dbReference>
<proteinExistence type="predicted"/>
<dbReference type="RefSeq" id="WP_014595042.1">
    <property type="nucleotide sequence ID" value="NC_017531.2"/>
</dbReference>
<protein>
    <submittedName>
        <fullName evidence="1">Hypothetical UPF0100 protein PM1146 ModA</fullName>
    </submittedName>
</protein>
<reference evidence="2" key="1">
    <citation type="journal article" date="2012" name="Appl. Microbiol. Biotechnol.">
        <title>The complete genome sequence of Pantoea ananatis AJ13355, an organism with great biotechnological potential.</title>
        <authorList>
            <person name="Hara Y."/>
            <person name="Kadotani N."/>
            <person name="Izui H."/>
            <person name="Katashkina J.I."/>
            <person name="Kuvaeva T.M."/>
            <person name="Andreeva I.G."/>
            <person name="Golubeva L.I."/>
            <person name="Malko D.B."/>
            <person name="Makeev V.J."/>
            <person name="Mashko S.V."/>
            <person name="Kozlov Y.I."/>
        </authorList>
    </citation>
    <scope>NUCLEOTIDE SEQUENCE [LARGE SCALE GENOMIC DNA]</scope>
    <source>
        <strain evidence="2">AJ13355</strain>
    </source>
</reference>
<accession>A0A0H3L2C4</accession>
<sequence>MRNLQILAAGSLRDVWKMLMTAFHAESGLTANTQYGPAGLLRQRIEQGEICDLFVSANLQHPEKLRQQGLADHTGHFTNNRLCLTAKRDCVIEQDDWLSLLLREDLRLGTSTPLCDPSGDYTLQLFDHIEQRHPGCGDALRQRAIAMVGGPDSLPVPAGDLAAQWIINAGHAELFIGYASYAPRLARFSQLRVFNIPSTYNVQARYGWATLSAAARPLAAFLSSDTAQQILRQYGFLSLSQ</sequence>
<dbReference type="Pfam" id="PF13531">
    <property type="entry name" value="SBP_bac_11"/>
    <property type="match status" value="1"/>
</dbReference>
<dbReference type="GO" id="GO:0015689">
    <property type="term" value="P:molybdate ion transport"/>
    <property type="evidence" value="ECO:0007669"/>
    <property type="project" value="TreeGrafter"/>
</dbReference>
<dbReference type="eggNOG" id="COG0725">
    <property type="taxonomic scope" value="Bacteria"/>
</dbReference>
<name>A0A0H3L2C4_PANAA</name>
<dbReference type="Proteomes" id="UP000006690">
    <property type="component" value="Chromosome"/>
</dbReference>
<evidence type="ECO:0000313" key="1">
    <source>
        <dbReference type="EMBL" id="BAK13471.1"/>
    </source>
</evidence>
<dbReference type="KEGG" id="paj:PAJ_3391"/>
<gene>
    <name evidence="1" type="primary">modA</name>
    <name evidence="1" type="ordered locus">PAJ_3391</name>
</gene>